<dbReference type="Proteomes" id="UP001212803">
    <property type="component" value="Chromosome"/>
</dbReference>
<organism evidence="2 3">
    <name type="scientific">Tepidiforma flava</name>
    <dbReference type="NCBI Taxonomy" id="3004094"/>
    <lineage>
        <taxon>Bacteria</taxon>
        <taxon>Bacillati</taxon>
        <taxon>Chloroflexota</taxon>
        <taxon>Tepidiformia</taxon>
        <taxon>Tepidiformales</taxon>
        <taxon>Tepidiformaceae</taxon>
        <taxon>Tepidiforma</taxon>
    </lineage>
</organism>
<evidence type="ECO:0000256" key="1">
    <source>
        <dbReference type="SAM" id="MobiDB-lite"/>
    </source>
</evidence>
<evidence type="ECO:0000313" key="3">
    <source>
        <dbReference type="Proteomes" id="UP001212803"/>
    </source>
</evidence>
<name>A0ABY7M516_9CHLR</name>
<reference evidence="2 3" key="1">
    <citation type="journal article" date="2023" name="ISME J.">
        <title>Thermophilic Dehalococcoidia with unusual traits shed light on an unexpected past.</title>
        <authorList>
            <person name="Palmer M."/>
            <person name="Covington J.K."/>
            <person name="Zhou E.M."/>
            <person name="Thomas S.C."/>
            <person name="Habib N."/>
            <person name="Seymour C.O."/>
            <person name="Lai D."/>
            <person name="Johnston J."/>
            <person name="Hashimi A."/>
            <person name="Jiao J.Y."/>
            <person name="Muok A.R."/>
            <person name="Liu L."/>
            <person name="Xian W.D."/>
            <person name="Zhi X.Y."/>
            <person name="Li M.M."/>
            <person name="Silva L.P."/>
            <person name="Bowen B.P."/>
            <person name="Louie K."/>
            <person name="Briegel A."/>
            <person name="Pett-Ridge J."/>
            <person name="Weber P.K."/>
            <person name="Tocheva E.I."/>
            <person name="Woyke T."/>
            <person name="Northen T.R."/>
            <person name="Mayali X."/>
            <person name="Li W.J."/>
            <person name="Hedlund B.P."/>
        </authorList>
    </citation>
    <scope>NUCLEOTIDE SEQUENCE [LARGE SCALE GENOMIC DNA]</scope>
    <source>
        <strain evidence="2 3">YIM 72310</strain>
    </source>
</reference>
<keyword evidence="3" id="KW-1185">Reference proteome</keyword>
<dbReference type="EMBL" id="CP115149">
    <property type="protein sequence ID" value="WBL35402.1"/>
    <property type="molecule type" value="Genomic_DNA"/>
</dbReference>
<accession>A0ABY7M516</accession>
<proteinExistence type="predicted"/>
<sequence length="311" mass="31487">MGDGIWPCRLPADGEHPIAALPAGARGEPLLQLRPAPFAQGFDGRRGDGNHALAGAGLRRPFDDHAPVGGGAGAPDGGGAAVEVEVGPLEAAEFAAAHAGVDDEEPGGAPRLRLAAHGLENAGESVLLEPQLMRLDGRHLDGLCDGASDELEADGVVEGAAEDAVVAGNGGRREAFGEPAAVGGLDVGGPELLELEAPERRDKPALDAGPVALERRRPELWCALGEPLPQPLSDGDAARVDGEAGFVLMDELGEPRLRVALRAVERLGAAPPAPRHRVAVELDGDAPGEVAALLDAAAHGAPPPGGMAEAL</sequence>
<gene>
    <name evidence="2" type="ORF">O0235_11525</name>
</gene>
<protein>
    <submittedName>
        <fullName evidence="2">Uncharacterized protein</fullName>
    </submittedName>
</protein>
<evidence type="ECO:0000313" key="2">
    <source>
        <dbReference type="EMBL" id="WBL35402.1"/>
    </source>
</evidence>
<feature type="region of interest" description="Disordered" evidence="1">
    <location>
        <begin position="38"/>
        <end position="75"/>
    </location>
</feature>